<evidence type="ECO:0000256" key="3">
    <source>
        <dbReference type="RuleBase" id="RU362073"/>
    </source>
</evidence>
<dbReference type="Proteomes" id="UP000466730">
    <property type="component" value="Unassembled WGS sequence"/>
</dbReference>
<comment type="subcellular location">
    <subcellularLocation>
        <location evidence="3">Secreted</location>
    </subcellularLocation>
    <subcellularLocation>
        <location evidence="3">Bacterial flagellum</location>
    </subcellularLocation>
</comment>
<proteinExistence type="inferred from homology"/>
<reference evidence="6 7" key="1">
    <citation type="submission" date="2019-11" db="EMBL/GenBank/DDBJ databases">
        <title>Draft Whole-Genome sequence of the marine photosynthetic bacterium Rhodovulum strictum DSM 11289.</title>
        <authorList>
            <person name="Kyndt J.A."/>
            <person name="Meyer T.E."/>
        </authorList>
    </citation>
    <scope>NUCLEOTIDE SEQUENCE [LARGE SCALE GENOMIC DNA]</scope>
    <source>
        <strain evidence="6 7">DSM 11289</strain>
    </source>
</reference>
<dbReference type="OrthoDB" id="8328560at2"/>
<keyword evidence="6" id="KW-0966">Cell projection</keyword>
<comment type="similarity">
    <text evidence="1 3">Belongs to the bacterial flagellin family.</text>
</comment>
<dbReference type="GO" id="GO:0005576">
    <property type="term" value="C:extracellular region"/>
    <property type="evidence" value="ECO:0007669"/>
    <property type="project" value="UniProtKB-SubCell"/>
</dbReference>
<name>A0A844B4D4_9RHOB</name>
<keyword evidence="2 3" id="KW-0975">Bacterial flagellum</keyword>
<feature type="domain" description="Flagellin C-terminal" evidence="5">
    <location>
        <begin position="319"/>
        <end position="402"/>
    </location>
</feature>
<dbReference type="GO" id="GO:0009288">
    <property type="term" value="C:bacterial-type flagellum"/>
    <property type="evidence" value="ECO:0007669"/>
    <property type="project" value="UniProtKB-SubCell"/>
</dbReference>
<dbReference type="EMBL" id="WJPO01000010">
    <property type="protein sequence ID" value="MRH21031.1"/>
    <property type="molecule type" value="Genomic_DNA"/>
</dbReference>
<keyword evidence="7" id="KW-1185">Reference proteome</keyword>
<evidence type="ECO:0000313" key="7">
    <source>
        <dbReference type="Proteomes" id="UP000466730"/>
    </source>
</evidence>
<accession>A0A844B4D4</accession>
<organism evidence="6 7">
    <name type="scientific">Rhodovulum strictum</name>
    <dbReference type="NCBI Taxonomy" id="58314"/>
    <lineage>
        <taxon>Bacteria</taxon>
        <taxon>Pseudomonadati</taxon>
        <taxon>Pseudomonadota</taxon>
        <taxon>Alphaproteobacteria</taxon>
        <taxon>Rhodobacterales</taxon>
        <taxon>Paracoccaceae</taxon>
        <taxon>Rhodovulum</taxon>
    </lineage>
</organism>
<comment type="function">
    <text evidence="3">Flagellin is the subunit protein which polymerizes to form the filaments of bacterial flagella.</text>
</comment>
<dbReference type="Pfam" id="PF00669">
    <property type="entry name" value="Flagellin_N"/>
    <property type="match status" value="1"/>
</dbReference>
<dbReference type="InterPro" id="IPR001029">
    <property type="entry name" value="Flagellin_N"/>
</dbReference>
<evidence type="ECO:0000259" key="4">
    <source>
        <dbReference type="Pfam" id="PF00669"/>
    </source>
</evidence>
<evidence type="ECO:0000256" key="2">
    <source>
        <dbReference type="ARBA" id="ARBA00023143"/>
    </source>
</evidence>
<dbReference type="InterPro" id="IPR001492">
    <property type="entry name" value="Flagellin"/>
</dbReference>
<protein>
    <recommendedName>
        <fullName evidence="3">Flagellin</fullName>
    </recommendedName>
</protein>
<gene>
    <name evidence="6" type="ORF">GH815_08490</name>
</gene>
<sequence length="403" mass="40853">MSSIVTNTGAMVALQTLKGINSNLAKVQSEISTGKSIDSAKDNSAVWAISKTMEADVSGFKKISDGLSVAESTVSVARNAAESITGLLTQMKDQIVQAKGAANDGERTKIQANVAALRDQVASVVGAAQFNGVNLIDNTAGTMEVLSSLNRDSAGLVTSAKIDVASQDLSIGAYVAKAAFTGTNGVSTNEDAAAFSLDNGGGTDDIIIVDATYAEGDSISVRIGDKTVTHTFSASDIAAGNTPEDIAALSLKSKIEALGISGLDVAYDSGSPGTLSLTNNGANDLSVSMQFKNAGSGGLGGLSAIDVSTAGGATNALASIDGLIRTAIDAGAAFGTSQNQLETQNNFVGKLMDSMKTGIGAMVDADMEAVSARLQALQVQQQLATQSLSIANQGPQNILSLFR</sequence>
<dbReference type="PANTHER" id="PTHR42792">
    <property type="entry name" value="FLAGELLIN"/>
    <property type="match status" value="1"/>
</dbReference>
<keyword evidence="6" id="KW-0282">Flagellum</keyword>
<evidence type="ECO:0000259" key="5">
    <source>
        <dbReference type="Pfam" id="PF00700"/>
    </source>
</evidence>
<dbReference type="PANTHER" id="PTHR42792:SF2">
    <property type="entry name" value="FLAGELLIN"/>
    <property type="match status" value="1"/>
</dbReference>
<feature type="domain" description="Flagellin N-terminal" evidence="4">
    <location>
        <begin position="4"/>
        <end position="139"/>
    </location>
</feature>
<keyword evidence="3" id="KW-0964">Secreted</keyword>
<dbReference type="SUPFAM" id="SSF64518">
    <property type="entry name" value="Phase 1 flagellin"/>
    <property type="match status" value="1"/>
</dbReference>
<keyword evidence="6" id="KW-0969">Cilium</keyword>
<dbReference type="PRINTS" id="PR00207">
    <property type="entry name" value="FLAGELLIN"/>
</dbReference>
<evidence type="ECO:0000313" key="6">
    <source>
        <dbReference type="EMBL" id="MRH21031.1"/>
    </source>
</evidence>
<comment type="caution">
    <text evidence="6">The sequence shown here is derived from an EMBL/GenBank/DDBJ whole genome shotgun (WGS) entry which is preliminary data.</text>
</comment>
<dbReference type="AlphaFoldDB" id="A0A844B4D4"/>
<dbReference type="InterPro" id="IPR046358">
    <property type="entry name" value="Flagellin_C"/>
</dbReference>
<dbReference type="Pfam" id="PF00700">
    <property type="entry name" value="Flagellin_C"/>
    <property type="match status" value="1"/>
</dbReference>
<dbReference type="Gene3D" id="1.20.1330.10">
    <property type="entry name" value="f41 fragment of flagellin, N-terminal domain"/>
    <property type="match status" value="1"/>
</dbReference>
<evidence type="ECO:0000256" key="1">
    <source>
        <dbReference type="ARBA" id="ARBA00005709"/>
    </source>
</evidence>
<dbReference type="GO" id="GO:0005198">
    <property type="term" value="F:structural molecule activity"/>
    <property type="evidence" value="ECO:0007669"/>
    <property type="project" value="UniProtKB-UniRule"/>
</dbReference>